<dbReference type="InterPro" id="IPR001980">
    <property type="entry name" value="PPAT"/>
</dbReference>
<feature type="binding site" evidence="9">
    <location>
        <begin position="90"/>
        <end position="92"/>
    </location>
    <ligand>
        <name>ATP</name>
        <dbReference type="ChEBI" id="CHEBI:30616"/>
    </ligand>
</feature>
<dbReference type="OrthoDB" id="9806661at2"/>
<evidence type="ECO:0000256" key="5">
    <source>
        <dbReference type="ARBA" id="ARBA00022840"/>
    </source>
</evidence>
<feature type="binding site" evidence="9">
    <location>
        <position position="89"/>
    </location>
    <ligand>
        <name>substrate</name>
    </ligand>
</feature>
<dbReference type="CDD" id="cd02163">
    <property type="entry name" value="PPAT"/>
    <property type="match status" value="1"/>
</dbReference>
<evidence type="ECO:0000256" key="4">
    <source>
        <dbReference type="ARBA" id="ARBA00022741"/>
    </source>
</evidence>
<evidence type="ECO:0000256" key="3">
    <source>
        <dbReference type="ARBA" id="ARBA00022695"/>
    </source>
</evidence>
<comment type="function">
    <text evidence="9">Reversibly transfers an adenylyl group from ATP to 4'-phosphopantetheine, yielding dephospho-CoA (dPCoA) and pyrophosphate.</text>
</comment>
<evidence type="ECO:0000256" key="2">
    <source>
        <dbReference type="ARBA" id="ARBA00022679"/>
    </source>
</evidence>
<evidence type="ECO:0000256" key="9">
    <source>
        <dbReference type="HAMAP-Rule" id="MF_00151"/>
    </source>
</evidence>
<dbReference type="GO" id="GO:0005737">
    <property type="term" value="C:cytoplasm"/>
    <property type="evidence" value="ECO:0007669"/>
    <property type="project" value="UniProtKB-SubCell"/>
</dbReference>
<accession>A0A430AEQ4</accession>
<dbReference type="AlphaFoldDB" id="A0A430AEQ4"/>
<evidence type="ECO:0000256" key="1">
    <source>
        <dbReference type="ARBA" id="ARBA00022490"/>
    </source>
</evidence>
<sequence length="164" mass="18375">MSKIALFPGSFDPFTNGHLNIVERATKIFDQVIIGIFTNTNKTALFSLEEKLELTKEATKHLENVTIVAQEAGLTVTIAQKMGANFLIRGLRSIKDYEYERDIAFMNQHLNQEVETVFLLADNAHSSLSSSVIKEIAQFSGDVAPFLPPIINQAMKEKMKSRDE</sequence>
<keyword evidence="1 9" id="KW-0963">Cytoplasm</keyword>
<feature type="site" description="Transition state stabilizer" evidence="9">
    <location>
        <position position="18"/>
    </location>
</feature>
<evidence type="ECO:0000313" key="11">
    <source>
        <dbReference type="EMBL" id="RSU05911.1"/>
    </source>
</evidence>
<protein>
    <recommendedName>
        <fullName evidence="9">Phosphopantetheine adenylyltransferase</fullName>
        <ecNumber evidence="9">2.7.7.3</ecNumber>
    </recommendedName>
    <alternativeName>
        <fullName evidence="9">Dephospho-CoA pyrophosphorylase</fullName>
    </alternativeName>
    <alternativeName>
        <fullName evidence="9">Pantetheine-phosphate adenylyltransferase</fullName>
        <shortName evidence="9">PPAT</shortName>
    </alternativeName>
</protein>
<comment type="pathway">
    <text evidence="9">Cofactor biosynthesis; coenzyme A biosynthesis; CoA from (R)-pantothenate: step 4/5.</text>
</comment>
<dbReference type="GO" id="GO:0004595">
    <property type="term" value="F:pantetheine-phosphate adenylyltransferase activity"/>
    <property type="evidence" value="ECO:0007669"/>
    <property type="project" value="UniProtKB-UniRule"/>
</dbReference>
<comment type="subcellular location">
    <subcellularLocation>
        <location evidence="9">Cytoplasm</location>
    </subcellularLocation>
</comment>
<gene>
    <name evidence="9" type="primary">coaD</name>
    <name evidence="11" type="ORF">CBF30_11395</name>
</gene>
<dbReference type="PANTHER" id="PTHR21342">
    <property type="entry name" value="PHOSPHOPANTETHEINE ADENYLYLTRANSFERASE"/>
    <property type="match status" value="1"/>
</dbReference>
<feature type="domain" description="Cytidyltransferase-like" evidence="10">
    <location>
        <begin position="6"/>
        <end position="135"/>
    </location>
</feature>
<feature type="binding site" evidence="9">
    <location>
        <begin position="10"/>
        <end position="11"/>
    </location>
    <ligand>
        <name>ATP</name>
        <dbReference type="ChEBI" id="CHEBI:30616"/>
    </ligand>
</feature>
<evidence type="ECO:0000259" key="10">
    <source>
        <dbReference type="Pfam" id="PF01467"/>
    </source>
</evidence>
<dbReference type="EC" id="2.7.7.3" evidence="9"/>
<feature type="binding site" evidence="9">
    <location>
        <position position="18"/>
    </location>
    <ligand>
        <name>ATP</name>
        <dbReference type="ChEBI" id="CHEBI:30616"/>
    </ligand>
</feature>
<keyword evidence="2 9" id="KW-0808">Transferase</keyword>
<dbReference type="Pfam" id="PF01467">
    <property type="entry name" value="CTP_transf_like"/>
    <property type="match status" value="1"/>
</dbReference>
<feature type="binding site" evidence="9">
    <location>
        <begin position="125"/>
        <end position="131"/>
    </location>
    <ligand>
        <name>ATP</name>
        <dbReference type="ChEBI" id="CHEBI:30616"/>
    </ligand>
</feature>
<dbReference type="UniPathway" id="UPA00241">
    <property type="reaction ID" value="UER00355"/>
</dbReference>
<comment type="catalytic activity">
    <reaction evidence="8 9">
        <text>(R)-4'-phosphopantetheine + ATP + H(+) = 3'-dephospho-CoA + diphosphate</text>
        <dbReference type="Rhea" id="RHEA:19801"/>
        <dbReference type="ChEBI" id="CHEBI:15378"/>
        <dbReference type="ChEBI" id="CHEBI:30616"/>
        <dbReference type="ChEBI" id="CHEBI:33019"/>
        <dbReference type="ChEBI" id="CHEBI:57328"/>
        <dbReference type="ChEBI" id="CHEBI:61723"/>
        <dbReference type="EC" id="2.7.7.3"/>
    </reaction>
</comment>
<dbReference type="HAMAP" id="MF_00151">
    <property type="entry name" value="PPAT_bact"/>
    <property type="match status" value="1"/>
</dbReference>
<keyword evidence="6 9" id="KW-0460">Magnesium</keyword>
<dbReference type="EMBL" id="NGJZ01000005">
    <property type="protein sequence ID" value="RSU05911.1"/>
    <property type="molecule type" value="Genomic_DNA"/>
</dbReference>
<evidence type="ECO:0000256" key="6">
    <source>
        <dbReference type="ARBA" id="ARBA00022842"/>
    </source>
</evidence>
<name>A0A430AEQ4_9ENTE</name>
<dbReference type="NCBIfam" id="TIGR00125">
    <property type="entry name" value="cyt_tran_rel"/>
    <property type="match status" value="1"/>
</dbReference>
<dbReference type="InterPro" id="IPR004821">
    <property type="entry name" value="Cyt_trans-like"/>
</dbReference>
<feature type="binding site" evidence="9">
    <location>
        <position position="100"/>
    </location>
    <ligand>
        <name>ATP</name>
        <dbReference type="ChEBI" id="CHEBI:30616"/>
    </ligand>
</feature>
<dbReference type="InterPro" id="IPR014729">
    <property type="entry name" value="Rossmann-like_a/b/a_fold"/>
</dbReference>
<dbReference type="Gene3D" id="3.40.50.620">
    <property type="entry name" value="HUPs"/>
    <property type="match status" value="1"/>
</dbReference>
<comment type="caution">
    <text evidence="11">The sequence shown here is derived from an EMBL/GenBank/DDBJ whole genome shotgun (WGS) entry which is preliminary data.</text>
</comment>
<feature type="binding site" evidence="9">
    <location>
        <position position="42"/>
    </location>
    <ligand>
        <name>substrate</name>
    </ligand>
</feature>
<comment type="subunit">
    <text evidence="9">Homohexamer.</text>
</comment>
<evidence type="ECO:0000256" key="8">
    <source>
        <dbReference type="ARBA" id="ARBA00029346"/>
    </source>
</evidence>
<keyword evidence="7 9" id="KW-0173">Coenzyme A biosynthesis</keyword>
<comment type="cofactor">
    <cofactor evidence="9">
        <name>Mg(2+)</name>
        <dbReference type="ChEBI" id="CHEBI:18420"/>
    </cofactor>
</comment>
<evidence type="ECO:0000313" key="12">
    <source>
        <dbReference type="Proteomes" id="UP000288669"/>
    </source>
</evidence>
<dbReference type="NCBIfam" id="TIGR01510">
    <property type="entry name" value="coaD_prev_kdtB"/>
    <property type="match status" value="1"/>
</dbReference>
<organism evidence="11 12">
    <name type="scientific">Vagococcus entomophilus</name>
    <dbReference type="NCBI Taxonomy" id="1160095"/>
    <lineage>
        <taxon>Bacteria</taxon>
        <taxon>Bacillati</taxon>
        <taxon>Bacillota</taxon>
        <taxon>Bacilli</taxon>
        <taxon>Lactobacillales</taxon>
        <taxon>Enterococcaceae</taxon>
        <taxon>Vagococcus</taxon>
    </lineage>
</organism>
<keyword evidence="3 9" id="KW-0548">Nucleotidyltransferase</keyword>
<dbReference type="Proteomes" id="UP000288669">
    <property type="component" value="Unassembled WGS sequence"/>
</dbReference>
<proteinExistence type="inferred from homology"/>
<feature type="binding site" evidence="9">
    <location>
        <position position="10"/>
    </location>
    <ligand>
        <name>substrate</name>
    </ligand>
</feature>
<reference evidence="11 12" key="1">
    <citation type="submission" date="2017-05" db="EMBL/GenBank/DDBJ databases">
        <title>Vagococcus spp. assemblies.</title>
        <authorList>
            <person name="Gulvik C.A."/>
        </authorList>
    </citation>
    <scope>NUCLEOTIDE SEQUENCE [LARGE SCALE GENOMIC DNA]</scope>
    <source>
        <strain evidence="11 12">DSM 24756</strain>
    </source>
</reference>
<dbReference type="PANTHER" id="PTHR21342:SF1">
    <property type="entry name" value="PHOSPHOPANTETHEINE ADENYLYLTRANSFERASE"/>
    <property type="match status" value="1"/>
</dbReference>
<keyword evidence="12" id="KW-1185">Reference proteome</keyword>
<dbReference type="RefSeq" id="WP_126826901.1">
    <property type="nucleotide sequence ID" value="NZ_JBHLWU010000004.1"/>
</dbReference>
<feature type="binding site" evidence="9">
    <location>
        <position position="75"/>
    </location>
    <ligand>
        <name>substrate</name>
    </ligand>
</feature>
<dbReference type="GO" id="GO:0015937">
    <property type="term" value="P:coenzyme A biosynthetic process"/>
    <property type="evidence" value="ECO:0007669"/>
    <property type="project" value="UniProtKB-UniRule"/>
</dbReference>
<comment type="similarity">
    <text evidence="9">Belongs to the bacterial CoaD family.</text>
</comment>
<dbReference type="SUPFAM" id="SSF52374">
    <property type="entry name" value="Nucleotidylyl transferase"/>
    <property type="match status" value="1"/>
</dbReference>
<keyword evidence="5 9" id="KW-0067">ATP-binding</keyword>
<keyword evidence="4 9" id="KW-0547">Nucleotide-binding</keyword>
<evidence type="ECO:0000256" key="7">
    <source>
        <dbReference type="ARBA" id="ARBA00022993"/>
    </source>
</evidence>
<dbReference type="GO" id="GO:0005524">
    <property type="term" value="F:ATP binding"/>
    <property type="evidence" value="ECO:0007669"/>
    <property type="project" value="UniProtKB-KW"/>
</dbReference>
<dbReference type="PRINTS" id="PR01020">
    <property type="entry name" value="LPSBIOSNTHSS"/>
</dbReference>